<comment type="subcellular location">
    <subcellularLocation>
        <location evidence="1">Cell membrane</location>
        <topology evidence="1">Multi-pass membrane protein</topology>
    </subcellularLocation>
</comment>
<keyword evidence="3 6" id="KW-0812">Transmembrane</keyword>
<gene>
    <name evidence="7" type="ORF">GCM10023151_22010</name>
</gene>
<protein>
    <submittedName>
        <fullName evidence="7">Uncharacterized protein</fullName>
    </submittedName>
</protein>
<evidence type="ECO:0000256" key="6">
    <source>
        <dbReference type="SAM" id="Phobius"/>
    </source>
</evidence>
<dbReference type="PANTHER" id="PTHR30213">
    <property type="entry name" value="INNER MEMBRANE PROTEIN YHJD"/>
    <property type="match status" value="1"/>
</dbReference>
<evidence type="ECO:0000256" key="5">
    <source>
        <dbReference type="ARBA" id="ARBA00023136"/>
    </source>
</evidence>
<keyword evidence="2" id="KW-1003">Cell membrane</keyword>
<keyword evidence="4 6" id="KW-1133">Transmembrane helix</keyword>
<dbReference type="NCBIfam" id="TIGR00765">
    <property type="entry name" value="yihY_not_rbn"/>
    <property type="match status" value="1"/>
</dbReference>
<organism evidence="7 8">
    <name type="scientific">Kangiella marina</name>
    <dbReference type="NCBI Taxonomy" id="1079178"/>
    <lineage>
        <taxon>Bacteria</taxon>
        <taxon>Pseudomonadati</taxon>
        <taxon>Pseudomonadota</taxon>
        <taxon>Gammaproteobacteria</taxon>
        <taxon>Kangiellales</taxon>
        <taxon>Kangiellaceae</taxon>
        <taxon>Kangiella</taxon>
    </lineage>
</organism>
<dbReference type="InterPro" id="IPR017039">
    <property type="entry name" value="Virul_fac_BrkB"/>
</dbReference>
<proteinExistence type="predicted"/>
<feature type="transmembrane region" description="Helical" evidence="6">
    <location>
        <begin position="174"/>
        <end position="194"/>
    </location>
</feature>
<comment type="caution">
    <text evidence="7">The sequence shown here is derived from an EMBL/GenBank/DDBJ whole genome shotgun (WGS) entry which is preliminary data.</text>
</comment>
<keyword evidence="8" id="KW-1185">Reference proteome</keyword>
<dbReference type="EMBL" id="BAABFV010000002">
    <property type="protein sequence ID" value="GAA4365119.1"/>
    <property type="molecule type" value="Genomic_DNA"/>
</dbReference>
<dbReference type="Pfam" id="PF03631">
    <property type="entry name" value="Virul_fac_BrkB"/>
    <property type="match status" value="1"/>
</dbReference>
<evidence type="ECO:0000256" key="4">
    <source>
        <dbReference type="ARBA" id="ARBA00022989"/>
    </source>
</evidence>
<accession>A0ABP8IQ08</accession>
<evidence type="ECO:0000313" key="8">
    <source>
        <dbReference type="Proteomes" id="UP001501011"/>
    </source>
</evidence>
<feature type="transmembrane region" description="Helical" evidence="6">
    <location>
        <begin position="107"/>
        <end position="132"/>
    </location>
</feature>
<evidence type="ECO:0000256" key="1">
    <source>
        <dbReference type="ARBA" id="ARBA00004651"/>
    </source>
</evidence>
<name>A0ABP8IQ08_9GAMM</name>
<keyword evidence="5 6" id="KW-0472">Membrane</keyword>
<feature type="transmembrane region" description="Helical" evidence="6">
    <location>
        <begin position="67"/>
        <end position="86"/>
    </location>
</feature>
<dbReference type="PANTHER" id="PTHR30213:SF0">
    <property type="entry name" value="UPF0761 MEMBRANE PROTEIN YIHY"/>
    <property type="match status" value="1"/>
</dbReference>
<sequence>MAAELTLNTMLALVPLMTVAVSLMAIFPAFEKLNVEVQELIFKNFLPETGLAVQDHLNEYVAKSKNLSAVGFAFLFLTSMMLMRAIDRAINTVWETKNRRRGIQKWISYWAMLTMAPILIAASLAVSSYFAALPLVSSISGILTFGLPFILIVLAFTALFMVAPFSHVKFRKAVTAATITALLFELAKYGFALFVAKFSTYEVIYGAITAIPLFFLWVFLSWIILILGAVICFALHRFEMKREKTEHEFISILKILQFFSHAQSNESSLTIDQLRSKFSYLHGQTLRYLVEQLLNLSYLAKLENGQYCLQLNAQDLTIGRVYREGPWRLPNNNQALEVDNSHLYSKHVEKANEAINEILDVSIIRSGGDLKDGNE</sequence>
<evidence type="ECO:0000256" key="2">
    <source>
        <dbReference type="ARBA" id="ARBA00022475"/>
    </source>
</evidence>
<feature type="transmembrane region" description="Helical" evidence="6">
    <location>
        <begin position="138"/>
        <end position="162"/>
    </location>
</feature>
<feature type="transmembrane region" description="Helical" evidence="6">
    <location>
        <begin position="214"/>
        <end position="235"/>
    </location>
</feature>
<evidence type="ECO:0000256" key="3">
    <source>
        <dbReference type="ARBA" id="ARBA00022692"/>
    </source>
</evidence>
<dbReference type="Proteomes" id="UP001501011">
    <property type="component" value="Unassembled WGS sequence"/>
</dbReference>
<feature type="transmembrane region" description="Helical" evidence="6">
    <location>
        <begin position="12"/>
        <end position="30"/>
    </location>
</feature>
<reference evidence="8" key="1">
    <citation type="journal article" date="2019" name="Int. J. Syst. Evol. Microbiol.">
        <title>The Global Catalogue of Microorganisms (GCM) 10K type strain sequencing project: providing services to taxonomists for standard genome sequencing and annotation.</title>
        <authorList>
            <consortium name="The Broad Institute Genomics Platform"/>
            <consortium name="The Broad Institute Genome Sequencing Center for Infectious Disease"/>
            <person name="Wu L."/>
            <person name="Ma J."/>
        </authorList>
    </citation>
    <scope>NUCLEOTIDE SEQUENCE [LARGE SCALE GENOMIC DNA]</scope>
    <source>
        <strain evidence="8">JCM 17728</strain>
    </source>
</reference>
<evidence type="ECO:0000313" key="7">
    <source>
        <dbReference type="EMBL" id="GAA4365119.1"/>
    </source>
</evidence>